<name>A0A0X1KR36_9THEM</name>
<dbReference type="RefSeq" id="WP_031505155.1">
    <property type="nucleotide sequence ID" value="NC_022795.1"/>
</dbReference>
<dbReference type="Pfam" id="PF09986">
    <property type="entry name" value="DUF2225"/>
    <property type="match status" value="1"/>
</dbReference>
<dbReference type="InterPro" id="IPR011990">
    <property type="entry name" value="TPR-like_helical_dom_sf"/>
</dbReference>
<proteinExistence type="predicted"/>
<evidence type="ECO:0000313" key="1">
    <source>
        <dbReference type="EMBL" id="AJC73778.1"/>
    </source>
</evidence>
<dbReference type="EMBL" id="CP007141">
    <property type="protein sequence ID" value="AJC73778.1"/>
    <property type="molecule type" value="Genomic_DNA"/>
</dbReference>
<dbReference type="SUPFAM" id="SSF48452">
    <property type="entry name" value="TPR-like"/>
    <property type="match status" value="1"/>
</dbReference>
<dbReference type="Proteomes" id="UP000077469">
    <property type="component" value="Chromosome"/>
</dbReference>
<evidence type="ECO:0000313" key="2">
    <source>
        <dbReference type="Proteomes" id="UP000077469"/>
    </source>
</evidence>
<protein>
    <recommendedName>
        <fullName evidence="3">DUF2225 domain-containing protein</fullName>
    </recommendedName>
</protein>
<dbReference type="InterPro" id="IPR018708">
    <property type="entry name" value="DUF2225"/>
</dbReference>
<keyword evidence="2" id="KW-1185">Reference proteome</keyword>
<accession>A0A0X1KR36</accession>
<organism evidence="1 2">
    <name type="scientific">Pseudothermotoga hypogea DSM 11164 = NBRC 106472</name>
    <dbReference type="NCBI Taxonomy" id="1123384"/>
    <lineage>
        <taxon>Bacteria</taxon>
        <taxon>Thermotogati</taxon>
        <taxon>Thermotogota</taxon>
        <taxon>Thermotogae</taxon>
        <taxon>Thermotogales</taxon>
        <taxon>Thermotogaceae</taxon>
        <taxon>Pseudothermotoga</taxon>
    </lineage>
</organism>
<evidence type="ECO:0008006" key="3">
    <source>
        <dbReference type="Google" id="ProtNLM"/>
    </source>
</evidence>
<dbReference type="Gene3D" id="1.25.40.10">
    <property type="entry name" value="Tetratricopeptide repeat domain"/>
    <property type="match status" value="1"/>
</dbReference>
<dbReference type="KEGG" id="phy:AJ81_05720"/>
<dbReference type="PATRIC" id="fig|1123384.7.peg.1133"/>
<dbReference type="STRING" id="1123384.AJ81_05720"/>
<sequence>MRTFWRKRYVCPVCKSQFEAVRIFSDAIRIKNRESDLKPIYDGVNALMFQLVSCPKCLYTSFEDDFENLTSSQAETIARMHEKLEQIEIDLSESKKVRDAAVQYNIAAVMYVAREKLFRAAESLLKLAWLYRDAGAPDEEKKALERAKELFLKSYTEEDLSEDRQIAALFYLGEIEKRLGNRRESVRWFSEMFRRFSKSDSIYVKQARQEWQEVSLEK</sequence>
<dbReference type="AlphaFoldDB" id="A0A0X1KR36"/>
<reference evidence="1 2" key="1">
    <citation type="submission" date="2014-01" db="EMBL/GenBank/DDBJ databases">
        <title>Genome sequencing of Thermotog hypogea.</title>
        <authorList>
            <person name="Zhang X."/>
            <person name="Alvare G."/>
            <person name="Fristensky B."/>
            <person name="Chen L."/>
            <person name="Suen T."/>
            <person name="Chen Q."/>
            <person name="Ma K."/>
        </authorList>
    </citation>
    <scope>NUCLEOTIDE SEQUENCE [LARGE SCALE GENOMIC DNA]</scope>
    <source>
        <strain evidence="1 2">DSM 11164</strain>
    </source>
</reference>
<dbReference type="OrthoDB" id="9780343at2"/>
<dbReference type="PaxDb" id="1123384-AJ81_05720"/>
<gene>
    <name evidence="1" type="ORF">AJ81_05720</name>
</gene>